<keyword evidence="2 7" id="KW-0812">Transmembrane</keyword>
<feature type="transmembrane region" description="Helical" evidence="7">
    <location>
        <begin position="206"/>
        <end position="224"/>
    </location>
</feature>
<dbReference type="InterPro" id="IPR052337">
    <property type="entry name" value="SAT4-like"/>
</dbReference>
<evidence type="ECO:0000256" key="3">
    <source>
        <dbReference type="ARBA" id="ARBA00022989"/>
    </source>
</evidence>
<feature type="transmembrane region" description="Helical" evidence="7">
    <location>
        <begin position="20"/>
        <end position="45"/>
    </location>
</feature>
<feature type="transmembrane region" description="Helical" evidence="7">
    <location>
        <begin position="139"/>
        <end position="157"/>
    </location>
</feature>
<keyword evidence="4 7" id="KW-0472">Membrane</keyword>
<dbReference type="PANTHER" id="PTHR33048">
    <property type="entry name" value="PTH11-LIKE INTEGRAL MEMBRANE PROTEIN (AFU_ORTHOLOGUE AFUA_5G11245)"/>
    <property type="match status" value="1"/>
</dbReference>
<name>A0AAV9GTA8_9PEZI</name>
<organism evidence="9 10">
    <name type="scientific">Podospora aff. communis PSN243</name>
    <dbReference type="NCBI Taxonomy" id="3040156"/>
    <lineage>
        <taxon>Eukaryota</taxon>
        <taxon>Fungi</taxon>
        <taxon>Dikarya</taxon>
        <taxon>Ascomycota</taxon>
        <taxon>Pezizomycotina</taxon>
        <taxon>Sordariomycetes</taxon>
        <taxon>Sordariomycetidae</taxon>
        <taxon>Sordariales</taxon>
        <taxon>Podosporaceae</taxon>
        <taxon>Podospora</taxon>
    </lineage>
</organism>
<evidence type="ECO:0000256" key="7">
    <source>
        <dbReference type="SAM" id="Phobius"/>
    </source>
</evidence>
<feature type="transmembrane region" description="Helical" evidence="7">
    <location>
        <begin position="244"/>
        <end position="264"/>
    </location>
</feature>
<dbReference type="PANTHER" id="PTHR33048:SF146">
    <property type="entry name" value="INTEGRAL MEMBRANE PROTEIN"/>
    <property type="match status" value="1"/>
</dbReference>
<dbReference type="Pfam" id="PF20684">
    <property type="entry name" value="Fung_rhodopsin"/>
    <property type="match status" value="1"/>
</dbReference>
<feature type="transmembrane region" description="Helical" evidence="7">
    <location>
        <begin position="169"/>
        <end position="194"/>
    </location>
</feature>
<dbReference type="InterPro" id="IPR049326">
    <property type="entry name" value="Rhodopsin_dom_fungi"/>
</dbReference>
<keyword evidence="10" id="KW-1185">Reference proteome</keyword>
<accession>A0AAV9GTA8</accession>
<sequence>MDSAVPNNVANPPDQPDVNAGIGLMAMIWVFWSLTTVILLLRLVATVAFVHRVRLSEWLMIAAYAAATVQNGLLTVSIRHGLGRHIWFLQPDHIDVAIRFSVLTNGWSIAAGVLARMSCCVFLLGFVSQYQHHRWPLHIFAVLQAIFGLFMILVIYAPPNIPSTLLLKIATYLQCSFSSLTDLYLAVAPCFMFWSVQLPPLQKFGLVALFSCSIFAFGASLAKLHGAGGITGVTEDFTWILVKFSFWAVLEGYVIMVCGSIPMLKPVASWFRPGKHAVLPDGNSGEGRGSSLRPHRGGEVEYRANDSISLHDPR</sequence>
<gene>
    <name evidence="9" type="ORF">QBC34DRAFT_378581</name>
</gene>
<evidence type="ECO:0000259" key="8">
    <source>
        <dbReference type="Pfam" id="PF20684"/>
    </source>
</evidence>
<comment type="similarity">
    <text evidence="5">Belongs to the SAT4 family.</text>
</comment>
<evidence type="ECO:0000313" key="9">
    <source>
        <dbReference type="EMBL" id="KAK4451257.1"/>
    </source>
</evidence>
<evidence type="ECO:0000256" key="6">
    <source>
        <dbReference type="SAM" id="MobiDB-lite"/>
    </source>
</evidence>
<evidence type="ECO:0000256" key="1">
    <source>
        <dbReference type="ARBA" id="ARBA00004141"/>
    </source>
</evidence>
<dbReference type="Proteomes" id="UP001321760">
    <property type="component" value="Unassembled WGS sequence"/>
</dbReference>
<dbReference type="AlphaFoldDB" id="A0AAV9GTA8"/>
<feature type="region of interest" description="Disordered" evidence="6">
    <location>
        <begin position="281"/>
        <end position="314"/>
    </location>
</feature>
<reference evidence="9" key="2">
    <citation type="submission" date="2023-05" db="EMBL/GenBank/DDBJ databases">
        <authorList>
            <consortium name="Lawrence Berkeley National Laboratory"/>
            <person name="Steindorff A."/>
            <person name="Hensen N."/>
            <person name="Bonometti L."/>
            <person name="Westerberg I."/>
            <person name="Brannstrom I.O."/>
            <person name="Guillou S."/>
            <person name="Cros-Aarteil S."/>
            <person name="Calhoun S."/>
            <person name="Haridas S."/>
            <person name="Kuo A."/>
            <person name="Mondo S."/>
            <person name="Pangilinan J."/>
            <person name="Riley R."/>
            <person name="Labutti K."/>
            <person name="Andreopoulos B."/>
            <person name="Lipzen A."/>
            <person name="Chen C."/>
            <person name="Yanf M."/>
            <person name="Daum C."/>
            <person name="Ng V."/>
            <person name="Clum A."/>
            <person name="Ohm R."/>
            <person name="Martin F."/>
            <person name="Silar P."/>
            <person name="Natvig D."/>
            <person name="Lalanne C."/>
            <person name="Gautier V."/>
            <person name="Ament-Velasquez S.L."/>
            <person name="Kruys A."/>
            <person name="Hutchinson M.I."/>
            <person name="Powell A.J."/>
            <person name="Barry K."/>
            <person name="Miller A.N."/>
            <person name="Grigoriev I.V."/>
            <person name="Debuchy R."/>
            <person name="Gladieux P."/>
            <person name="Thoren M.H."/>
            <person name="Johannesson H."/>
        </authorList>
    </citation>
    <scope>NUCLEOTIDE SEQUENCE</scope>
    <source>
        <strain evidence="9">PSN243</strain>
    </source>
</reference>
<feature type="transmembrane region" description="Helical" evidence="7">
    <location>
        <begin position="107"/>
        <end position="127"/>
    </location>
</feature>
<comment type="caution">
    <text evidence="9">The sequence shown here is derived from an EMBL/GenBank/DDBJ whole genome shotgun (WGS) entry which is preliminary data.</text>
</comment>
<dbReference type="GO" id="GO:0016020">
    <property type="term" value="C:membrane"/>
    <property type="evidence" value="ECO:0007669"/>
    <property type="project" value="UniProtKB-SubCell"/>
</dbReference>
<dbReference type="EMBL" id="MU865929">
    <property type="protein sequence ID" value="KAK4451257.1"/>
    <property type="molecule type" value="Genomic_DNA"/>
</dbReference>
<proteinExistence type="inferred from homology"/>
<evidence type="ECO:0000313" key="10">
    <source>
        <dbReference type="Proteomes" id="UP001321760"/>
    </source>
</evidence>
<feature type="transmembrane region" description="Helical" evidence="7">
    <location>
        <begin position="57"/>
        <end position="78"/>
    </location>
</feature>
<feature type="compositionally biased region" description="Basic and acidic residues" evidence="6">
    <location>
        <begin position="296"/>
        <end position="314"/>
    </location>
</feature>
<evidence type="ECO:0000256" key="4">
    <source>
        <dbReference type="ARBA" id="ARBA00023136"/>
    </source>
</evidence>
<comment type="subcellular location">
    <subcellularLocation>
        <location evidence="1">Membrane</location>
        <topology evidence="1">Multi-pass membrane protein</topology>
    </subcellularLocation>
</comment>
<evidence type="ECO:0000256" key="2">
    <source>
        <dbReference type="ARBA" id="ARBA00022692"/>
    </source>
</evidence>
<keyword evidence="3 7" id="KW-1133">Transmembrane helix</keyword>
<reference evidence="9" key="1">
    <citation type="journal article" date="2023" name="Mol. Phylogenet. Evol.">
        <title>Genome-scale phylogeny and comparative genomics of the fungal order Sordariales.</title>
        <authorList>
            <person name="Hensen N."/>
            <person name="Bonometti L."/>
            <person name="Westerberg I."/>
            <person name="Brannstrom I.O."/>
            <person name="Guillou S."/>
            <person name="Cros-Aarteil S."/>
            <person name="Calhoun S."/>
            <person name="Haridas S."/>
            <person name="Kuo A."/>
            <person name="Mondo S."/>
            <person name="Pangilinan J."/>
            <person name="Riley R."/>
            <person name="LaButti K."/>
            <person name="Andreopoulos B."/>
            <person name="Lipzen A."/>
            <person name="Chen C."/>
            <person name="Yan M."/>
            <person name="Daum C."/>
            <person name="Ng V."/>
            <person name="Clum A."/>
            <person name="Steindorff A."/>
            <person name="Ohm R.A."/>
            <person name="Martin F."/>
            <person name="Silar P."/>
            <person name="Natvig D.O."/>
            <person name="Lalanne C."/>
            <person name="Gautier V."/>
            <person name="Ament-Velasquez S.L."/>
            <person name="Kruys A."/>
            <person name="Hutchinson M.I."/>
            <person name="Powell A.J."/>
            <person name="Barry K."/>
            <person name="Miller A.N."/>
            <person name="Grigoriev I.V."/>
            <person name="Debuchy R."/>
            <person name="Gladieux P."/>
            <person name="Hiltunen Thoren M."/>
            <person name="Johannesson H."/>
        </authorList>
    </citation>
    <scope>NUCLEOTIDE SEQUENCE</scope>
    <source>
        <strain evidence="9">PSN243</strain>
    </source>
</reference>
<evidence type="ECO:0000256" key="5">
    <source>
        <dbReference type="ARBA" id="ARBA00038359"/>
    </source>
</evidence>
<feature type="domain" description="Rhodopsin" evidence="8">
    <location>
        <begin position="41"/>
        <end position="268"/>
    </location>
</feature>
<protein>
    <recommendedName>
        <fullName evidence="8">Rhodopsin domain-containing protein</fullName>
    </recommendedName>
</protein>